<dbReference type="EMBL" id="JBJJXI010000111">
    <property type="protein sequence ID" value="KAL3391183.1"/>
    <property type="molecule type" value="Genomic_DNA"/>
</dbReference>
<dbReference type="AlphaFoldDB" id="A0ABD2WE16"/>
<reference evidence="1 2" key="1">
    <citation type="journal article" date="2024" name="bioRxiv">
        <title>A reference genome for Trichogramma kaykai: A tiny desert-dwelling parasitoid wasp with competing sex-ratio distorters.</title>
        <authorList>
            <person name="Culotta J."/>
            <person name="Lindsey A.R."/>
        </authorList>
    </citation>
    <scope>NUCLEOTIDE SEQUENCE [LARGE SCALE GENOMIC DNA]</scope>
    <source>
        <strain evidence="1 2">KSX58</strain>
    </source>
</reference>
<dbReference type="Pfam" id="PF05742">
    <property type="entry name" value="TANGO2"/>
    <property type="match status" value="1"/>
</dbReference>
<keyword evidence="2" id="KW-1185">Reference proteome</keyword>
<dbReference type="PANTHER" id="PTHR17985">
    <property type="entry name" value="SER/THR-RICH PROTEIN T10 IN DGCR REGION"/>
    <property type="match status" value="1"/>
</dbReference>
<dbReference type="PANTHER" id="PTHR17985:SF8">
    <property type="entry name" value="TRANSPORT AND GOLGI ORGANIZATION PROTEIN 2 HOMOLOG"/>
    <property type="match status" value="1"/>
</dbReference>
<dbReference type="Proteomes" id="UP001627154">
    <property type="component" value="Unassembled WGS sequence"/>
</dbReference>
<gene>
    <name evidence="1" type="ORF">TKK_013932</name>
</gene>
<sequence length="272" mass="31263">MCIMFVYRNPDAGPSEYKLILIANRDEFYTRPADPAHYWTDYPGCLGGTDMEPGRENGTWLAVNHTNARIGVILNLHGNPKSTNTKGRGFLVRDYLTDPDSTIEHANKLHKTNQETHCYSPYNFVMVEMKSCDIFYLSSEENYPGPKKIDKSILGCGNSGLETPYQKVLFGEKQFKNIVKNAKTSDQQRLMEDLIELLKSTKRHLPDKELEKRASKEQNELSSIFVHHEKAKYGTRTHTIILVDNADKLTFIEETMMTDGTWKRQTFNNLME</sequence>
<evidence type="ECO:0000313" key="2">
    <source>
        <dbReference type="Proteomes" id="UP001627154"/>
    </source>
</evidence>
<protein>
    <recommendedName>
        <fullName evidence="3">Transport and Golgi organization protein 2</fullName>
    </recommendedName>
</protein>
<evidence type="ECO:0000313" key="1">
    <source>
        <dbReference type="EMBL" id="KAL3391183.1"/>
    </source>
</evidence>
<evidence type="ECO:0008006" key="3">
    <source>
        <dbReference type="Google" id="ProtNLM"/>
    </source>
</evidence>
<comment type="caution">
    <text evidence="1">The sequence shown here is derived from an EMBL/GenBank/DDBJ whole genome shotgun (WGS) entry which is preliminary data.</text>
</comment>
<name>A0ABD2WE16_9HYME</name>
<dbReference type="InterPro" id="IPR008551">
    <property type="entry name" value="TANGO2"/>
</dbReference>
<organism evidence="1 2">
    <name type="scientific">Trichogramma kaykai</name>
    <dbReference type="NCBI Taxonomy" id="54128"/>
    <lineage>
        <taxon>Eukaryota</taxon>
        <taxon>Metazoa</taxon>
        <taxon>Ecdysozoa</taxon>
        <taxon>Arthropoda</taxon>
        <taxon>Hexapoda</taxon>
        <taxon>Insecta</taxon>
        <taxon>Pterygota</taxon>
        <taxon>Neoptera</taxon>
        <taxon>Endopterygota</taxon>
        <taxon>Hymenoptera</taxon>
        <taxon>Apocrita</taxon>
        <taxon>Proctotrupomorpha</taxon>
        <taxon>Chalcidoidea</taxon>
        <taxon>Trichogrammatidae</taxon>
        <taxon>Trichogramma</taxon>
    </lineage>
</organism>
<proteinExistence type="predicted"/>
<accession>A0ABD2WE16</accession>